<dbReference type="Pfam" id="PF01252">
    <property type="entry name" value="Peptidase_A8"/>
    <property type="match status" value="1"/>
</dbReference>
<keyword evidence="4 9" id="KW-0812">Transmembrane</keyword>
<dbReference type="EC" id="3.4.23.36" evidence="9"/>
<protein>
    <recommendedName>
        <fullName evidence="9">Lipoprotein signal peptidase</fullName>
        <ecNumber evidence="9">3.4.23.36</ecNumber>
    </recommendedName>
    <alternativeName>
        <fullName evidence="9">Prolipoprotein signal peptidase</fullName>
    </alternativeName>
    <alternativeName>
        <fullName evidence="9">Signal peptidase II</fullName>
        <shortName evidence="9">SPase II</shortName>
    </alternativeName>
</protein>
<evidence type="ECO:0000256" key="4">
    <source>
        <dbReference type="ARBA" id="ARBA00022692"/>
    </source>
</evidence>
<dbReference type="HAMAP" id="MF_00161">
    <property type="entry name" value="LspA"/>
    <property type="match status" value="1"/>
</dbReference>
<dbReference type="RefSeq" id="WP_123446144.1">
    <property type="nucleotide sequence ID" value="NZ_CP028137.1"/>
</dbReference>
<dbReference type="PANTHER" id="PTHR33695:SF1">
    <property type="entry name" value="LIPOPROTEIN SIGNAL PEPTIDASE"/>
    <property type="match status" value="1"/>
</dbReference>
<proteinExistence type="inferred from homology"/>
<evidence type="ECO:0000256" key="12">
    <source>
        <dbReference type="SAM" id="MobiDB-lite"/>
    </source>
</evidence>
<gene>
    <name evidence="9 13" type="primary">lspA</name>
    <name evidence="13" type="ORF">C1I64_08840</name>
</gene>
<comment type="similarity">
    <text evidence="1 9 11">Belongs to the peptidase A8 family.</text>
</comment>
<feature type="active site" evidence="9">
    <location>
        <position position="133"/>
    </location>
</feature>
<dbReference type="PROSITE" id="PS00855">
    <property type="entry name" value="SPASE_II"/>
    <property type="match status" value="1"/>
</dbReference>
<dbReference type="EMBL" id="CP028137">
    <property type="protein sequence ID" value="AZZ52151.1"/>
    <property type="molecule type" value="Genomic_DNA"/>
</dbReference>
<accession>A0A3Q9UWH5</accession>
<feature type="transmembrane region" description="Helical" evidence="9">
    <location>
        <begin position="83"/>
        <end position="101"/>
    </location>
</feature>
<dbReference type="KEGG" id="rfs:C1I64_08840"/>
<evidence type="ECO:0000256" key="11">
    <source>
        <dbReference type="RuleBase" id="RU004181"/>
    </source>
</evidence>
<evidence type="ECO:0000256" key="2">
    <source>
        <dbReference type="ARBA" id="ARBA00022475"/>
    </source>
</evidence>
<evidence type="ECO:0000256" key="7">
    <source>
        <dbReference type="ARBA" id="ARBA00022989"/>
    </source>
</evidence>
<comment type="function">
    <text evidence="9 10">This protein specifically catalyzes the removal of signal peptides from prolipoproteins.</text>
</comment>
<name>A0A3Q9UWH5_9MICO</name>
<organism evidence="13 14">
    <name type="scientific">Rathayibacter festucae DSM 15932</name>
    <dbReference type="NCBI Taxonomy" id="1328866"/>
    <lineage>
        <taxon>Bacteria</taxon>
        <taxon>Bacillati</taxon>
        <taxon>Actinomycetota</taxon>
        <taxon>Actinomycetes</taxon>
        <taxon>Micrococcales</taxon>
        <taxon>Microbacteriaceae</taxon>
        <taxon>Rathayibacter</taxon>
    </lineage>
</organism>
<dbReference type="Proteomes" id="UP000285317">
    <property type="component" value="Chromosome"/>
</dbReference>
<dbReference type="NCBIfam" id="TIGR00077">
    <property type="entry name" value="lspA"/>
    <property type="match status" value="1"/>
</dbReference>
<dbReference type="PANTHER" id="PTHR33695">
    <property type="entry name" value="LIPOPROTEIN SIGNAL PEPTIDASE"/>
    <property type="match status" value="1"/>
</dbReference>
<feature type="active site" evidence="9">
    <location>
        <position position="117"/>
    </location>
</feature>
<comment type="caution">
    <text evidence="9">Lacks conserved residue(s) required for the propagation of feature annotation.</text>
</comment>
<feature type="region of interest" description="Disordered" evidence="12">
    <location>
        <begin position="162"/>
        <end position="187"/>
    </location>
</feature>
<keyword evidence="2 9" id="KW-1003">Cell membrane</keyword>
<evidence type="ECO:0000256" key="5">
    <source>
        <dbReference type="ARBA" id="ARBA00022750"/>
    </source>
</evidence>
<keyword evidence="5 9" id="KW-0064">Aspartyl protease</keyword>
<evidence type="ECO:0000256" key="3">
    <source>
        <dbReference type="ARBA" id="ARBA00022670"/>
    </source>
</evidence>
<dbReference type="PRINTS" id="PR00781">
    <property type="entry name" value="LIPOSIGPTASE"/>
</dbReference>
<dbReference type="GO" id="GO:0006508">
    <property type="term" value="P:proteolysis"/>
    <property type="evidence" value="ECO:0007669"/>
    <property type="project" value="UniProtKB-KW"/>
</dbReference>
<reference evidence="14" key="1">
    <citation type="submission" date="2018-03" db="EMBL/GenBank/DDBJ databases">
        <title>Bacteriophage NCPPB3778 and a type I-E CRISPR drive the evolution of the US Biological Select Agent, Rathayibacter toxicus.</title>
        <authorList>
            <person name="Davis E.W.II."/>
            <person name="Tabima J.F."/>
            <person name="Weisberg A.J."/>
            <person name="Dantas Lopes L."/>
            <person name="Wiseman M.S."/>
            <person name="Wiseman M.S."/>
            <person name="Pupko T."/>
            <person name="Belcher M.S."/>
            <person name="Sechler A.J."/>
            <person name="Tancos M.A."/>
            <person name="Schroeder B.K."/>
            <person name="Murray T.D."/>
            <person name="Luster D.G."/>
            <person name="Schneider W.L."/>
            <person name="Rogers E."/>
            <person name="Andreote F.D."/>
            <person name="Grunwald N.J."/>
            <person name="Putnam M.L."/>
            <person name="Chang J.H."/>
        </authorList>
    </citation>
    <scope>NUCLEOTIDE SEQUENCE [LARGE SCALE GENOMIC DNA]</scope>
    <source>
        <strain evidence="14">DSM 15932</strain>
    </source>
</reference>
<evidence type="ECO:0000256" key="9">
    <source>
        <dbReference type="HAMAP-Rule" id="MF_00161"/>
    </source>
</evidence>
<evidence type="ECO:0000256" key="8">
    <source>
        <dbReference type="ARBA" id="ARBA00023136"/>
    </source>
</evidence>
<dbReference type="AlphaFoldDB" id="A0A3Q9UWH5"/>
<comment type="catalytic activity">
    <reaction evidence="9 10">
        <text>Release of signal peptides from bacterial membrane prolipoproteins. Hydrolyzes -Xaa-Yaa-Zaa-|-(S,diacylglyceryl)Cys-, in which Xaa is hydrophobic (preferably Leu), and Yaa (Ala or Ser) and Zaa (Gly or Ala) have small, neutral side chains.</text>
        <dbReference type="EC" id="3.4.23.36"/>
    </reaction>
</comment>
<keyword evidence="7 9" id="KW-1133">Transmembrane helix</keyword>
<keyword evidence="3 9" id="KW-0645">Protease</keyword>
<dbReference type="GO" id="GO:0005886">
    <property type="term" value="C:plasma membrane"/>
    <property type="evidence" value="ECO:0007669"/>
    <property type="project" value="UniProtKB-SubCell"/>
</dbReference>
<keyword evidence="8 9" id="KW-0472">Membrane</keyword>
<dbReference type="GO" id="GO:0004190">
    <property type="term" value="F:aspartic-type endopeptidase activity"/>
    <property type="evidence" value="ECO:0007669"/>
    <property type="project" value="UniProtKB-UniRule"/>
</dbReference>
<evidence type="ECO:0000256" key="10">
    <source>
        <dbReference type="RuleBase" id="RU000594"/>
    </source>
</evidence>
<feature type="transmembrane region" description="Helical" evidence="9">
    <location>
        <begin position="127"/>
        <end position="151"/>
    </location>
</feature>
<dbReference type="InterPro" id="IPR001872">
    <property type="entry name" value="Peptidase_A8"/>
</dbReference>
<evidence type="ECO:0000313" key="13">
    <source>
        <dbReference type="EMBL" id="AZZ52151.1"/>
    </source>
</evidence>
<dbReference type="UniPathway" id="UPA00665"/>
<keyword evidence="6 9" id="KW-0378">Hydrolase</keyword>
<feature type="transmembrane region" description="Helical" evidence="9">
    <location>
        <begin position="50"/>
        <end position="76"/>
    </location>
</feature>
<evidence type="ECO:0000313" key="14">
    <source>
        <dbReference type="Proteomes" id="UP000285317"/>
    </source>
</evidence>
<evidence type="ECO:0000256" key="1">
    <source>
        <dbReference type="ARBA" id="ARBA00006139"/>
    </source>
</evidence>
<comment type="pathway">
    <text evidence="9">Protein modification; lipoprotein biosynthesis (signal peptide cleavage).</text>
</comment>
<evidence type="ECO:0000256" key="6">
    <source>
        <dbReference type="ARBA" id="ARBA00022801"/>
    </source>
</evidence>
<comment type="subcellular location">
    <subcellularLocation>
        <location evidence="9">Cell membrane</location>
        <topology evidence="9">Multi-pass membrane protein</topology>
    </subcellularLocation>
</comment>
<sequence>MLVTLGLVALAVFAIDQTAKHLVSTGLTLGEDVHVLGDVLILHYVKNPGAAFSLASGSTWIFSIIAACVVVAVIWFSRRIRSTAWALFFGLLLGGTLGNLFDRLFREPSFGLGHVVDFLYTPWLLPAIYNVADIAICTAMGLFVILSLRGVNLDGTRTSRKAEQAAAEDGADTDSTAAIDSEPRGGA</sequence>